<gene>
    <name evidence="1" type="ORF">OnM2_039008</name>
</gene>
<protein>
    <recommendedName>
        <fullName evidence="3">Integrase catalytic domain-containing protein</fullName>
    </recommendedName>
</protein>
<name>A0A420HWG1_9PEZI</name>
<proteinExistence type="predicted"/>
<evidence type="ECO:0000313" key="2">
    <source>
        <dbReference type="Proteomes" id="UP000286134"/>
    </source>
</evidence>
<dbReference type="InterPro" id="IPR012337">
    <property type="entry name" value="RNaseH-like_sf"/>
</dbReference>
<keyword evidence="2" id="KW-1185">Reference proteome</keyword>
<evidence type="ECO:0008006" key="3">
    <source>
        <dbReference type="Google" id="ProtNLM"/>
    </source>
</evidence>
<dbReference type="SUPFAM" id="SSF53098">
    <property type="entry name" value="Ribonuclease H-like"/>
    <property type="match status" value="1"/>
</dbReference>
<dbReference type="AlphaFoldDB" id="A0A420HWG1"/>
<dbReference type="EMBL" id="MCFK01003935">
    <property type="protein sequence ID" value="RKF61736.1"/>
    <property type="molecule type" value="Genomic_DNA"/>
</dbReference>
<evidence type="ECO:0000313" key="1">
    <source>
        <dbReference type="EMBL" id="RKF61736.1"/>
    </source>
</evidence>
<dbReference type="Proteomes" id="UP000286134">
    <property type="component" value="Unassembled WGS sequence"/>
</dbReference>
<dbReference type="OrthoDB" id="10602040at2759"/>
<sequence>MKKFRPRILAKHKEEKLAYVSIDIAGPFPLSIDCYIYFAEIIDIFKRKKWIIFLINKSCTFQELDEWCNTDERQSECNKIVVRSDNAGEILKVLKS</sequence>
<reference evidence="1 2" key="1">
    <citation type="journal article" date="2018" name="BMC Genomics">
        <title>Comparative genome analyses reveal sequence features reflecting distinct modes of host-adaptation between dicot and monocot powdery mildew.</title>
        <authorList>
            <person name="Wu Y."/>
            <person name="Ma X."/>
            <person name="Pan Z."/>
            <person name="Kale S.D."/>
            <person name="Song Y."/>
            <person name="King H."/>
            <person name="Zhang Q."/>
            <person name="Presley C."/>
            <person name="Deng X."/>
            <person name="Wei C.I."/>
            <person name="Xiao S."/>
        </authorList>
    </citation>
    <scope>NUCLEOTIDE SEQUENCE [LARGE SCALE GENOMIC DNA]</scope>
    <source>
        <strain evidence="1">UMSG2</strain>
    </source>
</reference>
<comment type="caution">
    <text evidence="1">The sequence shown here is derived from an EMBL/GenBank/DDBJ whole genome shotgun (WGS) entry which is preliminary data.</text>
</comment>
<organism evidence="1 2">
    <name type="scientific">Erysiphe neolycopersici</name>
    <dbReference type="NCBI Taxonomy" id="212602"/>
    <lineage>
        <taxon>Eukaryota</taxon>
        <taxon>Fungi</taxon>
        <taxon>Dikarya</taxon>
        <taxon>Ascomycota</taxon>
        <taxon>Pezizomycotina</taxon>
        <taxon>Leotiomycetes</taxon>
        <taxon>Erysiphales</taxon>
        <taxon>Erysiphaceae</taxon>
        <taxon>Erysiphe</taxon>
    </lineage>
</organism>
<accession>A0A420HWG1</accession>